<feature type="coiled-coil region" evidence="1">
    <location>
        <begin position="257"/>
        <end position="369"/>
    </location>
</feature>
<evidence type="ECO:0000313" key="3">
    <source>
        <dbReference type="Proteomes" id="UP000683925"/>
    </source>
</evidence>
<comment type="caution">
    <text evidence="2">The sequence shown here is derived from an EMBL/GenBank/DDBJ whole genome shotgun (WGS) entry which is preliminary data.</text>
</comment>
<dbReference type="OMA" id="YLSQEIC"/>
<evidence type="ECO:0000256" key="1">
    <source>
        <dbReference type="SAM" id="Coils"/>
    </source>
</evidence>
<protein>
    <submittedName>
        <fullName evidence="2">Uncharacterized protein</fullName>
    </submittedName>
</protein>
<reference evidence="2" key="1">
    <citation type="submission" date="2021-01" db="EMBL/GenBank/DDBJ databases">
        <authorList>
            <consortium name="Genoscope - CEA"/>
            <person name="William W."/>
        </authorList>
    </citation>
    <scope>NUCLEOTIDE SEQUENCE</scope>
</reference>
<organism evidence="2 3">
    <name type="scientific">Paramecium octaurelia</name>
    <dbReference type="NCBI Taxonomy" id="43137"/>
    <lineage>
        <taxon>Eukaryota</taxon>
        <taxon>Sar</taxon>
        <taxon>Alveolata</taxon>
        <taxon>Ciliophora</taxon>
        <taxon>Intramacronucleata</taxon>
        <taxon>Oligohymenophorea</taxon>
        <taxon>Peniculida</taxon>
        <taxon>Parameciidae</taxon>
        <taxon>Paramecium</taxon>
    </lineage>
</organism>
<gene>
    <name evidence="2" type="ORF">POCTA_138.1.T0410268</name>
</gene>
<sequence>MSNLTFSGIRTLKARVDEDDQNKKRHPFDLQKYQQILEQISTTHQFDMDLENRLNQLDQTEQSRPTLDKSSFLNKQYAKYIEKGSDLQLSKVDCIDPEDEVCTHKQTKALLTLIKGRPVKFTEFYKILLQEYSIEFQNAEQKLQFKENLKNKIVTVDPNIVSLNALQLSTRDKGIKGLIEEIAEETYQDINRKEKQKINNEIVDELENVKQLLEKKQVMQIKKEKELVEYEYSLQKFKSEMSNSIQQVYDILSKMMEEQYQQKLSNLNKKFSNLEHQLKSKVKLIELKGSSIQKNNSTYSQEIQRLKQRNTQLEKQVESQKVRILELEKKLSLEKDNTIQLQKKLEKINQKLIEQKEQIKEQIYQTEQNELVLPLKQQQQILEQPKQQQQQQLQPQAEQQKKTTSNSDNGIKQIKVFQSVFESIFLGLDQLQIQLGINNQKWNQELLPCCLQDNLIDLLGNLMAIVINKQGFQQMYKLLLQLSYFYFKNTCSSINCQQVEELIKNQKKQQSCKYYIGIHDSKNREFILQLKALLEKKKKNQTLVAMILLLYERDIAISIKYLSQEICNEDVQKFILDNGLLDIFVIKMIDDRNMVQLLLEIIAQGQFQNQFLLQLTKHFEILLTLLHCQDLEFCEQLSIVLQRGINREENELRFEI</sequence>
<accession>A0A8S1UE90</accession>
<evidence type="ECO:0000313" key="2">
    <source>
        <dbReference type="EMBL" id="CAD8162447.1"/>
    </source>
</evidence>
<keyword evidence="1" id="KW-0175">Coiled coil</keyword>
<dbReference type="EMBL" id="CAJJDP010000041">
    <property type="protein sequence ID" value="CAD8162447.1"/>
    <property type="molecule type" value="Genomic_DNA"/>
</dbReference>
<proteinExistence type="predicted"/>
<name>A0A8S1UE90_PAROT</name>
<dbReference type="OrthoDB" id="304065at2759"/>
<dbReference type="Proteomes" id="UP000683925">
    <property type="component" value="Unassembled WGS sequence"/>
</dbReference>
<keyword evidence="3" id="KW-1185">Reference proteome</keyword>
<dbReference type="AlphaFoldDB" id="A0A8S1UE90"/>